<dbReference type="GO" id="GO:0016887">
    <property type="term" value="F:ATP hydrolysis activity"/>
    <property type="evidence" value="ECO:0007669"/>
    <property type="project" value="InterPro"/>
</dbReference>
<dbReference type="CDD" id="cd00267">
    <property type="entry name" value="ABC_ATPase"/>
    <property type="match status" value="1"/>
</dbReference>
<dbReference type="InterPro" id="IPR003959">
    <property type="entry name" value="ATPase_AAA_core"/>
</dbReference>
<reference evidence="3" key="1">
    <citation type="journal article" date="2010" name="BMC Genomics">
        <title>Clostridium sticklandii, a specialist in amino acid degradation:revisiting its metabolism through its genome sequence.</title>
        <authorList>
            <person name="Fonknechten N."/>
            <person name="Chaussonnerie S."/>
            <person name="Tricot S."/>
            <person name="Lajus A."/>
            <person name="Andreesen J.R."/>
            <person name="Perchat N."/>
            <person name="Pelletier E."/>
            <person name="Gouyvenoux M."/>
            <person name="Barbe V."/>
            <person name="Salanoubat M."/>
            <person name="Le Paslier D."/>
            <person name="Weissenbach J."/>
            <person name="Cohen G.N."/>
            <person name="Kreimeyer A."/>
        </authorList>
    </citation>
    <scope>NUCLEOTIDE SEQUENCE [LARGE SCALE GENOMIC DNA]</scope>
    <source>
        <strain evidence="3">ATCC 12662 / DSM 519 / JCM 1433 / CCUG 9281 / NCIMB 10654 / HF</strain>
    </source>
</reference>
<dbReference type="Gene3D" id="3.40.50.300">
    <property type="entry name" value="P-loop containing nucleotide triphosphate hydrolases"/>
    <property type="match status" value="1"/>
</dbReference>
<dbReference type="PANTHER" id="PTHR43581:SF2">
    <property type="entry name" value="EXCINUCLEASE ATPASE SUBUNIT"/>
    <property type="match status" value="1"/>
</dbReference>
<dbReference type="InterPro" id="IPR027417">
    <property type="entry name" value="P-loop_NTPase"/>
</dbReference>
<dbReference type="AlphaFoldDB" id="E3PXJ4"/>
<gene>
    <name evidence="2" type="ordered locus">CLOST_1036</name>
</gene>
<protein>
    <submittedName>
        <fullName evidence="2">ATPas</fullName>
    </submittedName>
</protein>
<feature type="domain" description="ATPase AAA-type core" evidence="1">
    <location>
        <begin position="25"/>
        <end position="281"/>
    </location>
</feature>
<keyword evidence="3" id="KW-1185">Reference proteome</keyword>
<dbReference type="STRING" id="1511.CLOST_1036"/>
<proteinExistence type="predicted"/>
<name>E3PXJ4_ACESD</name>
<sequence length="341" mass="39623">MSIKKIELTNFTVFEDLNIEFCDGINIFIGENATGKTHIMKLIYSACKATNPKDSFSQKIVNTFKPEDYKISRLISRKEGISKSKVKITAIKNKIEQNIGIEFNTKTSKWDADVYEEQQWETTFDDLESIFIPAKEILSNSYNIISANEKNNVEFDDTYIDILHSAKVDISETQENIFENILLKLEKIMDGKVIFDSKKDKFYIEEKSTKLEFNLVAEGIRKIALIWQLIKNGVLKKGSVLFWDEPEANINPIHIPFIVDMLLEFQRNGVQIFISTHDYTLSKYFDINSKDKNSVKFFSLYKTDDGVKCESSNKFKNLEINTIRDTFIQLYQDEMNMEMKS</sequence>
<evidence type="ECO:0000313" key="2">
    <source>
        <dbReference type="EMBL" id="CBH21159.1"/>
    </source>
</evidence>
<dbReference type="EMBL" id="FP565809">
    <property type="protein sequence ID" value="CBH21159.1"/>
    <property type="molecule type" value="Genomic_DNA"/>
</dbReference>
<dbReference type="Proteomes" id="UP000007041">
    <property type="component" value="Chromosome"/>
</dbReference>
<accession>E3PXJ4</accession>
<dbReference type="SUPFAM" id="SSF52540">
    <property type="entry name" value="P-loop containing nucleoside triphosphate hydrolases"/>
    <property type="match status" value="1"/>
</dbReference>
<dbReference type="eggNOG" id="COG4637">
    <property type="taxonomic scope" value="Bacteria"/>
</dbReference>
<organism evidence="2 3">
    <name type="scientific">Acetoanaerobium sticklandii (strain ATCC 12662 / DSM 519 / JCM 1433 / CCUG 9281 / NCIMB 10654 / HF)</name>
    <name type="common">Clostridium sticklandii</name>
    <dbReference type="NCBI Taxonomy" id="499177"/>
    <lineage>
        <taxon>Bacteria</taxon>
        <taxon>Bacillati</taxon>
        <taxon>Bacillota</taxon>
        <taxon>Clostridia</taxon>
        <taxon>Peptostreptococcales</taxon>
        <taxon>Filifactoraceae</taxon>
        <taxon>Acetoanaerobium</taxon>
    </lineage>
</organism>
<dbReference type="BioCyc" id="CSTI499177:GJE9-1083-MONOMER"/>
<dbReference type="GO" id="GO:0005524">
    <property type="term" value="F:ATP binding"/>
    <property type="evidence" value="ECO:0007669"/>
    <property type="project" value="InterPro"/>
</dbReference>
<evidence type="ECO:0000313" key="3">
    <source>
        <dbReference type="Proteomes" id="UP000007041"/>
    </source>
</evidence>
<dbReference type="PANTHER" id="PTHR43581">
    <property type="entry name" value="ATP/GTP PHOSPHATASE"/>
    <property type="match status" value="1"/>
</dbReference>
<dbReference type="KEGG" id="cst:CLOST_1036"/>
<dbReference type="Pfam" id="PF13304">
    <property type="entry name" value="AAA_21"/>
    <property type="match status" value="1"/>
</dbReference>
<dbReference type="InterPro" id="IPR051396">
    <property type="entry name" value="Bact_Antivir_Def_Nuclease"/>
</dbReference>
<evidence type="ECO:0000259" key="1">
    <source>
        <dbReference type="Pfam" id="PF13304"/>
    </source>
</evidence>
<dbReference type="HOGENOM" id="CLU_045089_0_0_9"/>